<name>A0ABP8H8Q9_9SPHI</name>
<organism evidence="1 2">
    <name type="scientific">Mucilaginibacter gynuensis</name>
    <dbReference type="NCBI Taxonomy" id="1302236"/>
    <lineage>
        <taxon>Bacteria</taxon>
        <taxon>Pseudomonadati</taxon>
        <taxon>Bacteroidota</taxon>
        <taxon>Sphingobacteriia</taxon>
        <taxon>Sphingobacteriales</taxon>
        <taxon>Sphingobacteriaceae</taxon>
        <taxon>Mucilaginibacter</taxon>
    </lineage>
</organism>
<dbReference type="InterPro" id="IPR028960">
    <property type="entry name" value="Imm27"/>
</dbReference>
<accession>A0ABP8H8Q9</accession>
<reference evidence="2" key="1">
    <citation type="journal article" date="2019" name="Int. J. Syst. Evol. Microbiol.">
        <title>The Global Catalogue of Microorganisms (GCM) 10K type strain sequencing project: providing services to taxonomists for standard genome sequencing and annotation.</title>
        <authorList>
            <consortium name="The Broad Institute Genomics Platform"/>
            <consortium name="The Broad Institute Genome Sequencing Center for Infectious Disease"/>
            <person name="Wu L."/>
            <person name="Ma J."/>
        </authorList>
    </citation>
    <scope>NUCLEOTIDE SEQUENCE [LARGE SCALE GENOMIC DNA]</scope>
    <source>
        <strain evidence="2">JCM 17705</strain>
    </source>
</reference>
<dbReference type="Proteomes" id="UP001500582">
    <property type="component" value="Unassembled WGS sequence"/>
</dbReference>
<comment type="caution">
    <text evidence="1">The sequence shown here is derived from an EMBL/GenBank/DDBJ whole genome shotgun (WGS) entry which is preliminary data.</text>
</comment>
<dbReference type="RefSeq" id="WP_345213372.1">
    <property type="nucleotide sequence ID" value="NZ_BAABFT010000016.1"/>
</dbReference>
<sequence>MKIKKEETKIVCEWIFDGKKMHKTSECDRIEWLVNNYLIMVANKDGWEKLYQDPSDQRYWEYTYPDSEMQGGGPQLLTVLSNREAKIKYNL</sequence>
<gene>
    <name evidence="1" type="ORF">GCM10023149_44260</name>
</gene>
<evidence type="ECO:0000313" key="1">
    <source>
        <dbReference type="EMBL" id="GAA4335936.1"/>
    </source>
</evidence>
<keyword evidence="2" id="KW-1185">Reference proteome</keyword>
<evidence type="ECO:0008006" key="3">
    <source>
        <dbReference type="Google" id="ProtNLM"/>
    </source>
</evidence>
<proteinExistence type="predicted"/>
<dbReference type="EMBL" id="BAABFT010000016">
    <property type="protein sequence ID" value="GAA4335936.1"/>
    <property type="molecule type" value="Genomic_DNA"/>
</dbReference>
<protein>
    <recommendedName>
        <fullName evidence="3">Immunity protein 27 of polymorphic toxin system</fullName>
    </recommendedName>
</protein>
<evidence type="ECO:0000313" key="2">
    <source>
        <dbReference type="Proteomes" id="UP001500582"/>
    </source>
</evidence>
<dbReference type="Pfam" id="PF15590">
    <property type="entry name" value="Imm27"/>
    <property type="match status" value="1"/>
</dbReference>